<dbReference type="PANTHER" id="PTHR34142">
    <property type="entry name" value="ENDO-BETA-1,4-GLUCANASE A"/>
    <property type="match status" value="1"/>
</dbReference>
<dbReference type="SUPFAM" id="SSF51445">
    <property type="entry name" value="(Trans)glycosidases"/>
    <property type="match status" value="1"/>
</dbReference>
<dbReference type="Gene3D" id="3.20.20.80">
    <property type="entry name" value="Glycosidases"/>
    <property type="match status" value="1"/>
</dbReference>
<keyword evidence="1 3" id="KW-0378">Hydrolase</keyword>
<name>A0A212KBA8_9BACT</name>
<evidence type="ECO:0000256" key="2">
    <source>
        <dbReference type="ARBA" id="ARBA00023295"/>
    </source>
</evidence>
<protein>
    <recommendedName>
        <fullName evidence="4">Glycoside hydrolase family 5 domain-containing protein</fullName>
    </recommendedName>
</protein>
<evidence type="ECO:0000256" key="1">
    <source>
        <dbReference type="ARBA" id="ARBA00022801"/>
    </source>
</evidence>
<keyword evidence="2 3" id="KW-0326">Glycosidase</keyword>
<comment type="similarity">
    <text evidence="3">Belongs to the glycosyl hydrolase 5 (cellulase A) family.</text>
</comment>
<dbReference type="PANTHER" id="PTHR34142:SF1">
    <property type="entry name" value="GLYCOSIDE HYDROLASE FAMILY 5 DOMAIN-CONTAINING PROTEIN"/>
    <property type="match status" value="1"/>
</dbReference>
<dbReference type="RefSeq" id="WP_296952311.1">
    <property type="nucleotide sequence ID" value="NZ_LT599021.1"/>
</dbReference>
<dbReference type="PROSITE" id="PS51257">
    <property type="entry name" value="PROKAR_LIPOPROTEIN"/>
    <property type="match status" value="1"/>
</dbReference>
<reference evidence="5" key="1">
    <citation type="submission" date="2016-04" db="EMBL/GenBank/DDBJ databases">
        <authorList>
            <person name="Evans L.H."/>
            <person name="Alamgir A."/>
            <person name="Owens N."/>
            <person name="Weber N.D."/>
            <person name="Virtaneva K."/>
            <person name="Barbian K."/>
            <person name="Babar A."/>
            <person name="Rosenke K."/>
        </authorList>
    </citation>
    <scope>NUCLEOTIDE SEQUENCE</scope>
    <source>
        <strain evidence="5">86-2</strain>
    </source>
</reference>
<evidence type="ECO:0000313" key="5">
    <source>
        <dbReference type="EMBL" id="SBW08795.1"/>
    </source>
</evidence>
<dbReference type="InterPro" id="IPR018087">
    <property type="entry name" value="Glyco_hydro_5_CS"/>
</dbReference>
<dbReference type="AlphaFoldDB" id="A0A212KBA8"/>
<organism evidence="5">
    <name type="scientific">uncultured Dysgonomonas sp</name>
    <dbReference type="NCBI Taxonomy" id="206096"/>
    <lineage>
        <taxon>Bacteria</taxon>
        <taxon>Pseudomonadati</taxon>
        <taxon>Bacteroidota</taxon>
        <taxon>Bacteroidia</taxon>
        <taxon>Bacteroidales</taxon>
        <taxon>Dysgonomonadaceae</taxon>
        <taxon>Dysgonomonas</taxon>
        <taxon>environmental samples</taxon>
    </lineage>
</organism>
<feature type="domain" description="Glycoside hydrolase family 5" evidence="4">
    <location>
        <begin position="47"/>
        <end position="289"/>
    </location>
</feature>
<dbReference type="InterPro" id="IPR001547">
    <property type="entry name" value="Glyco_hydro_5"/>
</dbReference>
<dbReference type="InterPro" id="IPR017853">
    <property type="entry name" value="GH"/>
</dbReference>
<dbReference type="GO" id="GO:0000272">
    <property type="term" value="P:polysaccharide catabolic process"/>
    <property type="evidence" value="ECO:0007669"/>
    <property type="project" value="InterPro"/>
</dbReference>
<dbReference type="EMBL" id="FLUL01000001">
    <property type="protein sequence ID" value="SBW08795.1"/>
    <property type="molecule type" value="Genomic_DNA"/>
</dbReference>
<dbReference type="PROSITE" id="PS00659">
    <property type="entry name" value="GLYCOSYL_HYDROL_F5"/>
    <property type="match status" value="1"/>
</dbReference>
<gene>
    <name evidence="5" type="ORF">KL86DYS2_13465</name>
</gene>
<sequence>MIKNFYKAYILLFFLFVGCSGDNSDQIVAQTFVEQHGQLSVKGTSLVDKDGKTIALKGVSFGWHNWWPRFYNESTVAWLKSDWNCNLVRAAIGVEPEGAYITNPQKANECLDNVVDAAIKNGMYVIIDWHSHGIKTREAKEFFTRAANKYKGYPNIIYEIFNEPVEDSWETVKAYSEEIIKTIRAIDTKNVILVGTPHWDQDIHLAADNPIEGYDNIMYTLHFYAATHKQYLRDRADYAIGKGLPIFVSECAGMEASGDGTINKTEWNNWLNWMKQHQISWVAWSIADKNETCSMIKDSTSPATGWKDTDLKEWGKIVKAALQ</sequence>
<dbReference type="GO" id="GO:0004553">
    <property type="term" value="F:hydrolase activity, hydrolyzing O-glycosyl compounds"/>
    <property type="evidence" value="ECO:0007669"/>
    <property type="project" value="InterPro"/>
</dbReference>
<evidence type="ECO:0000259" key="4">
    <source>
        <dbReference type="Pfam" id="PF00150"/>
    </source>
</evidence>
<dbReference type="Pfam" id="PF00150">
    <property type="entry name" value="Cellulase"/>
    <property type="match status" value="1"/>
</dbReference>
<proteinExistence type="inferred from homology"/>
<accession>A0A212KBA8</accession>
<evidence type="ECO:0000256" key="3">
    <source>
        <dbReference type="RuleBase" id="RU361153"/>
    </source>
</evidence>